<evidence type="ECO:0000313" key="1">
    <source>
        <dbReference type="EMBL" id="MDN5211907.1"/>
    </source>
</evidence>
<accession>A0ABT8L4E4</accession>
<comment type="caution">
    <text evidence="1">The sequence shown here is derived from an EMBL/GenBank/DDBJ whole genome shotgun (WGS) entry which is preliminary data.</text>
</comment>
<name>A0ABT8L4E4_9BACT</name>
<protein>
    <submittedName>
        <fullName evidence="1">Uncharacterized protein</fullName>
    </submittedName>
</protein>
<organism evidence="1 2">
    <name type="scientific">Agaribacillus aureus</name>
    <dbReference type="NCBI Taxonomy" id="3051825"/>
    <lineage>
        <taxon>Bacteria</taxon>
        <taxon>Pseudomonadati</taxon>
        <taxon>Bacteroidota</taxon>
        <taxon>Cytophagia</taxon>
        <taxon>Cytophagales</taxon>
        <taxon>Splendidivirgaceae</taxon>
        <taxon>Agaribacillus</taxon>
    </lineage>
</organism>
<dbReference type="EMBL" id="JAUJEB010000001">
    <property type="protein sequence ID" value="MDN5211907.1"/>
    <property type="molecule type" value="Genomic_DNA"/>
</dbReference>
<reference evidence="1" key="1">
    <citation type="submission" date="2023-06" db="EMBL/GenBank/DDBJ databases">
        <title>Genomic of Agaribacillus aureum.</title>
        <authorList>
            <person name="Wang G."/>
        </authorList>
    </citation>
    <scope>NUCLEOTIDE SEQUENCE</scope>
    <source>
        <strain evidence="1">BMA12</strain>
    </source>
</reference>
<dbReference type="Proteomes" id="UP001172083">
    <property type="component" value="Unassembled WGS sequence"/>
</dbReference>
<gene>
    <name evidence="1" type="ORF">QQ020_07585</name>
</gene>
<sequence length="335" mass="38913">MKNLSCVLLTLLPMTGFTQKTDFEINLDSVKQIVIIDHQNFNYEWYCGRIYDIAKLGATFSMHLLEQYNKPYYFGEEASTNDQGLLDISNSQLMEELDLFIDQDSAINLANGVVAAKHSYWAELIKMENNKIPLYIATFDENKLYALVDAINDRRSRSPRYILKNLGMDSTWIAANAARLFDSYKLSGPEPTPAQRDFCISCFLDKEKAMRASFSLIGTHNTYDYPYIEIQFIQSNDTLSLYTDNPWPLSMPLVFEDSIKYYNPKISLLLAEILPDLKHSNKERLSGDYSTSFYYTSIEEAFARSVLYRYCTEFKGKKKRRRKRVYIDATKFENK</sequence>
<dbReference type="RefSeq" id="WP_346757234.1">
    <property type="nucleotide sequence ID" value="NZ_JAUJEB010000001.1"/>
</dbReference>
<evidence type="ECO:0000313" key="2">
    <source>
        <dbReference type="Proteomes" id="UP001172083"/>
    </source>
</evidence>
<proteinExistence type="predicted"/>
<keyword evidence="2" id="KW-1185">Reference proteome</keyword>